<reference evidence="3" key="1">
    <citation type="journal article" date="2019" name="Int. J. Syst. Evol. Microbiol.">
        <title>The Global Catalogue of Microorganisms (GCM) 10K type strain sequencing project: providing services to taxonomists for standard genome sequencing and annotation.</title>
        <authorList>
            <consortium name="The Broad Institute Genomics Platform"/>
            <consortium name="The Broad Institute Genome Sequencing Center for Infectious Disease"/>
            <person name="Wu L."/>
            <person name="Ma J."/>
        </authorList>
    </citation>
    <scope>NUCLEOTIDE SEQUENCE [LARGE SCALE GENOMIC DNA]</scope>
    <source>
        <strain evidence="3">JCM 10649</strain>
    </source>
</reference>
<feature type="region of interest" description="Disordered" evidence="1">
    <location>
        <begin position="1"/>
        <end position="30"/>
    </location>
</feature>
<evidence type="ECO:0000256" key="1">
    <source>
        <dbReference type="SAM" id="MobiDB-lite"/>
    </source>
</evidence>
<comment type="caution">
    <text evidence="2">The sequence shown here is derived from an EMBL/GenBank/DDBJ whole genome shotgun (WGS) entry which is preliminary data.</text>
</comment>
<dbReference type="EMBL" id="BAAAHB010000031">
    <property type="protein sequence ID" value="GAA0467509.1"/>
    <property type="molecule type" value="Genomic_DNA"/>
</dbReference>
<gene>
    <name evidence="2" type="ORF">GCM10009544_32200</name>
</gene>
<keyword evidence="3" id="KW-1185">Reference proteome</keyword>
<protein>
    <submittedName>
        <fullName evidence="2">Uncharacterized protein</fullName>
    </submittedName>
</protein>
<feature type="region of interest" description="Disordered" evidence="1">
    <location>
        <begin position="68"/>
        <end position="96"/>
    </location>
</feature>
<dbReference type="Proteomes" id="UP001499895">
    <property type="component" value="Unassembled WGS sequence"/>
</dbReference>
<evidence type="ECO:0000313" key="3">
    <source>
        <dbReference type="Proteomes" id="UP001499895"/>
    </source>
</evidence>
<sequence length="96" mass="10080">MFGTLSDIAVHSSDYSPRERSYDREASDSIGTRILAPQEPLLHGPYEEGNIQGMSGVSRVGRGVGVYEHSSTSAPGGPCQGVRLVTDIGPVGSTSM</sequence>
<evidence type="ECO:0000313" key="2">
    <source>
        <dbReference type="EMBL" id="GAA0467509.1"/>
    </source>
</evidence>
<accession>A0ABP3JZ64</accession>
<feature type="compositionally biased region" description="Basic and acidic residues" evidence="1">
    <location>
        <begin position="16"/>
        <end position="27"/>
    </location>
</feature>
<organism evidence="2 3">
    <name type="scientific">Streptomyces stramineus</name>
    <dbReference type="NCBI Taxonomy" id="173861"/>
    <lineage>
        <taxon>Bacteria</taxon>
        <taxon>Bacillati</taxon>
        <taxon>Actinomycetota</taxon>
        <taxon>Actinomycetes</taxon>
        <taxon>Kitasatosporales</taxon>
        <taxon>Streptomycetaceae</taxon>
        <taxon>Streptomyces</taxon>
    </lineage>
</organism>
<name>A0ABP3JZ64_9ACTN</name>
<proteinExistence type="predicted"/>